<organism evidence="3 4">
    <name type="scientific">Penstemon smallii</name>
    <dbReference type="NCBI Taxonomy" id="265156"/>
    <lineage>
        <taxon>Eukaryota</taxon>
        <taxon>Viridiplantae</taxon>
        <taxon>Streptophyta</taxon>
        <taxon>Embryophyta</taxon>
        <taxon>Tracheophyta</taxon>
        <taxon>Spermatophyta</taxon>
        <taxon>Magnoliopsida</taxon>
        <taxon>eudicotyledons</taxon>
        <taxon>Gunneridae</taxon>
        <taxon>Pentapetalae</taxon>
        <taxon>asterids</taxon>
        <taxon>lamiids</taxon>
        <taxon>Lamiales</taxon>
        <taxon>Plantaginaceae</taxon>
        <taxon>Cheloneae</taxon>
        <taxon>Penstemon</taxon>
    </lineage>
</organism>
<dbReference type="InterPro" id="IPR005541">
    <property type="entry name" value="KNOX2"/>
</dbReference>
<dbReference type="AlphaFoldDB" id="A0ABD3TFJ0"/>
<name>A0ABD3TFJ0_9LAMI</name>
<dbReference type="SMART" id="SM01256">
    <property type="entry name" value="KNOX2"/>
    <property type="match status" value="1"/>
</dbReference>
<evidence type="ECO:0000313" key="3">
    <source>
        <dbReference type="EMBL" id="KAL3835376.1"/>
    </source>
</evidence>
<dbReference type="Proteomes" id="UP001634393">
    <property type="component" value="Unassembled WGS sequence"/>
</dbReference>
<evidence type="ECO:0000313" key="4">
    <source>
        <dbReference type="Proteomes" id="UP001634393"/>
    </source>
</evidence>
<keyword evidence="4" id="KW-1185">Reference proteome</keyword>
<comment type="caution">
    <text evidence="3">The sequence shown here is derived from an EMBL/GenBank/DDBJ whole genome shotgun (WGS) entry which is preliminary data.</text>
</comment>
<dbReference type="PANTHER" id="PTHR48452">
    <property type="entry name" value="FUSED COMPOUND LEAF 1"/>
    <property type="match status" value="1"/>
</dbReference>
<feature type="domain" description="KNOX2" evidence="2">
    <location>
        <begin position="76"/>
        <end position="127"/>
    </location>
</feature>
<dbReference type="PANTHER" id="PTHR48452:SF1">
    <property type="entry name" value="FUSED COMPOUND LEAF 1"/>
    <property type="match status" value="1"/>
</dbReference>
<evidence type="ECO:0000259" key="2">
    <source>
        <dbReference type="SMART" id="SM01256"/>
    </source>
</evidence>
<reference evidence="3 4" key="1">
    <citation type="submission" date="2024-12" db="EMBL/GenBank/DDBJ databases">
        <title>The unique morphological basis and parallel evolutionary history of personate flowers in Penstemon.</title>
        <authorList>
            <person name="Depatie T.H."/>
            <person name="Wessinger C.A."/>
        </authorList>
    </citation>
    <scope>NUCLEOTIDE SEQUENCE [LARGE SCALE GENOMIC DNA]</scope>
    <source>
        <strain evidence="3">WTNN_2</strain>
        <tissue evidence="3">Leaf</tissue>
    </source>
</reference>
<feature type="region of interest" description="Disordered" evidence="1">
    <location>
        <begin position="1"/>
        <end position="26"/>
    </location>
</feature>
<accession>A0ABD3TFJ0</accession>
<dbReference type="EMBL" id="JBJXBP010000004">
    <property type="protein sequence ID" value="KAL3835376.1"/>
    <property type="molecule type" value="Genomic_DNA"/>
</dbReference>
<dbReference type="Pfam" id="PF03791">
    <property type="entry name" value="KNOX2"/>
    <property type="match status" value="1"/>
</dbReference>
<sequence>MERKRKGEKIHHDHDHDHFDHGEESSDHNVDILKKEIACHTLYRPLIQSHLECLKLCLDNNKNDLQFEPIKLGNQPNLLKPGRPELDYFMEAYCMTLNKLKEAMEEPQQESMAFINYMYSQLNELAVEIPSSTTSSVTNSSSKIDD</sequence>
<evidence type="ECO:0000256" key="1">
    <source>
        <dbReference type="SAM" id="MobiDB-lite"/>
    </source>
</evidence>
<gene>
    <name evidence="3" type="ORF">ACJIZ3_010112</name>
</gene>
<proteinExistence type="predicted"/>
<protein>
    <recommendedName>
        <fullName evidence="2">KNOX2 domain-containing protein</fullName>
    </recommendedName>
</protein>